<feature type="domain" description="Aldehyde oxidase/xanthine dehydrogenase first molybdopterin binding" evidence="1">
    <location>
        <begin position="151"/>
        <end position="300"/>
    </location>
</feature>
<feature type="domain" description="Aldehyde oxidase/xanthine dehydrogenase second molybdopterin binding" evidence="2">
    <location>
        <begin position="413"/>
        <end position="516"/>
    </location>
</feature>
<evidence type="ECO:0000259" key="2">
    <source>
        <dbReference type="Pfam" id="PF20256"/>
    </source>
</evidence>
<accession>A0A926Q5N6</accession>
<organism evidence="3 4">
    <name type="scientific">Sinomicrobium weinanense</name>
    <dbReference type="NCBI Taxonomy" id="2842200"/>
    <lineage>
        <taxon>Bacteria</taxon>
        <taxon>Pseudomonadati</taxon>
        <taxon>Bacteroidota</taxon>
        <taxon>Flavobacteriia</taxon>
        <taxon>Flavobacteriales</taxon>
        <taxon>Flavobacteriaceae</taxon>
        <taxon>Sinomicrobium</taxon>
    </lineage>
</organism>
<name>A0A926Q5N6_9FLAO</name>
<feature type="domain" description="Aldehyde oxidase/xanthine dehydrogenase first molybdopterin binding" evidence="1">
    <location>
        <begin position="324"/>
        <end position="395"/>
    </location>
</feature>
<dbReference type="InterPro" id="IPR052516">
    <property type="entry name" value="N-heterocyclic_Hydroxylase"/>
</dbReference>
<dbReference type="AlphaFoldDB" id="A0A926Q5N6"/>
<dbReference type="Pfam" id="PF02738">
    <property type="entry name" value="MoCoBD_1"/>
    <property type="match status" value="2"/>
</dbReference>
<evidence type="ECO:0000313" key="4">
    <source>
        <dbReference type="Proteomes" id="UP000653730"/>
    </source>
</evidence>
<dbReference type="SUPFAM" id="SSF54665">
    <property type="entry name" value="CO dehydrogenase molybdoprotein N-domain-like"/>
    <property type="match status" value="1"/>
</dbReference>
<dbReference type="Pfam" id="PF20256">
    <property type="entry name" value="MoCoBD_2"/>
    <property type="match status" value="1"/>
</dbReference>
<dbReference type="InterPro" id="IPR046867">
    <property type="entry name" value="AldOxase/xan_DH_MoCoBD2"/>
</dbReference>
<dbReference type="PANTHER" id="PTHR47495:SF1">
    <property type="entry name" value="BLL3820 PROTEIN"/>
    <property type="match status" value="1"/>
</dbReference>
<dbReference type="GO" id="GO:0016491">
    <property type="term" value="F:oxidoreductase activity"/>
    <property type="evidence" value="ECO:0007669"/>
    <property type="project" value="InterPro"/>
</dbReference>
<comment type="caution">
    <text evidence="3">The sequence shown here is derived from an EMBL/GenBank/DDBJ whole genome shotgun (WGS) entry which is preliminary data.</text>
</comment>
<sequence>MSFNDILGGHQIEDEVNLEVQLKPRADRKVIGKPVPRQDIYDMAAAAPVFVHNLRFPDMVHARVVRPPAYQANLKEADETALLQQFPKLLKVVRNGSFLGVISKDEYTSIRAQEFLKENTTWTVSEKLPDIKDGGLPEYLKSLPAKDETVVDKGNISKANADTSWIKASYFKPYIMHGAIGPSCAVGLYEADQLYIWTHSQGVYPLRETLSGMLNMPMENIHVKGVPGSGCYGHNGADDVTADVALLARAYPGKHVRLQWSRHDEHAWEPYGSAMILEPKARLSNSGKITHWEYDLWSDTHSTRPGGNPGRLLPAWYLDKPMTDNSDGYFGGASRNAEPYYRIPNQQVHTHFFHGPLRISALRGLGAYANIFAIESFMDELAEQAGKDPYDFRLMHLDDPRAKEVVEKLHKLTSTTSHPEGTGLGIAFSRYKNNAAYCAIAARVAVKDDNDIQLQKMWAVIDAGETINPDGLKNQTEGGMIQSASWTLKEEVTFNTQHITSRDWNSYPIFRFDEVPEVEVIIIDRPEAPPLGAGEAAQGPAAAAVANAVYHTCGKRVRRLPVNKYIKM</sequence>
<dbReference type="SUPFAM" id="SSF56003">
    <property type="entry name" value="Molybdenum cofactor-binding domain"/>
    <property type="match status" value="1"/>
</dbReference>
<dbReference type="PANTHER" id="PTHR47495">
    <property type="entry name" value="ALDEHYDE DEHYDROGENASE"/>
    <property type="match status" value="1"/>
</dbReference>
<dbReference type="Gene3D" id="3.90.1170.50">
    <property type="entry name" value="Aldehyde oxidase/xanthine dehydrogenase, a/b hammerhead"/>
    <property type="match status" value="1"/>
</dbReference>
<dbReference type="Gene3D" id="3.30.365.10">
    <property type="entry name" value="Aldehyde oxidase/xanthine dehydrogenase, molybdopterin binding domain"/>
    <property type="match status" value="3"/>
</dbReference>
<dbReference type="InterPro" id="IPR008274">
    <property type="entry name" value="AldOxase/xan_DH_MoCoBD1"/>
</dbReference>
<dbReference type="InterPro" id="IPR037165">
    <property type="entry name" value="AldOxase/xan_DH_Mopterin-bd_sf"/>
</dbReference>
<dbReference type="EMBL" id="JACVDC010000108">
    <property type="protein sequence ID" value="MBC9798356.1"/>
    <property type="molecule type" value="Genomic_DNA"/>
</dbReference>
<evidence type="ECO:0000259" key="1">
    <source>
        <dbReference type="Pfam" id="PF02738"/>
    </source>
</evidence>
<keyword evidence="4" id="KW-1185">Reference proteome</keyword>
<protein>
    <submittedName>
        <fullName evidence="3">Molybdopterin-dependent oxidoreductase</fullName>
    </submittedName>
</protein>
<reference evidence="3 4" key="1">
    <citation type="submission" date="2020-09" db="EMBL/GenBank/DDBJ databases">
        <title>Sinomicrobium weinanense sp. nov., a halophilic bacteria isolated from saline-alkali soil.</title>
        <authorList>
            <person name="Wu P."/>
            <person name="Ren H."/>
            <person name="Mei Y."/>
            <person name="Liang Y."/>
            <person name="Chen Z."/>
        </authorList>
    </citation>
    <scope>NUCLEOTIDE SEQUENCE [LARGE SCALE GENOMIC DNA]</scope>
    <source>
        <strain evidence="3 4">FJxs</strain>
    </source>
</reference>
<evidence type="ECO:0000313" key="3">
    <source>
        <dbReference type="EMBL" id="MBC9798356.1"/>
    </source>
</evidence>
<proteinExistence type="predicted"/>
<dbReference type="Proteomes" id="UP000653730">
    <property type="component" value="Unassembled WGS sequence"/>
</dbReference>
<gene>
    <name evidence="3" type="ORF">IBL28_20480</name>
</gene>
<dbReference type="InterPro" id="IPR036856">
    <property type="entry name" value="Ald_Oxase/Xan_DH_a/b_sf"/>
</dbReference>